<evidence type="ECO:0000313" key="2">
    <source>
        <dbReference type="EMBL" id="CAD9819696.1"/>
    </source>
</evidence>
<protein>
    <recommendedName>
        <fullName evidence="1">F-box domain-containing protein</fullName>
    </recommendedName>
</protein>
<dbReference type="Pfam" id="PF12937">
    <property type="entry name" value="F-box-like"/>
    <property type="match status" value="1"/>
</dbReference>
<name>A0A7S2XPV1_9STRA</name>
<gene>
    <name evidence="2" type="ORF">ASEP1449_LOCUS11529</name>
</gene>
<dbReference type="CDD" id="cd09917">
    <property type="entry name" value="F-box_SF"/>
    <property type="match status" value="1"/>
</dbReference>
<sequence>MIAAYATIIQYTMDFINEIPDEVGRHIVGFLDVPTLVKKKVVCRSWRALFTDTIERKASTPQVFQSGDELRIAVEKYAKYNPNDAEDFATTYGWPIGRWNVSSIESFERLFNDCESFNESIGSWNVSNAKFMNHMFYEASSFNQDISTWDTSNVTAMIGMFSEASSFNQDISTWDTSNVTFMRRMFHGAKRFDQDIPWRLR</sequence>
<evidence type="ECO:0000259" key="1">
    <source>
        <dbReference type="PROSITE" id="PS50181"/>
    </source>
</evidence>
<dbReference type="AlphaFoldDB" id="A0A7S2XPV1"/>
<accession>A0A7S2XPV1</accession>
<dbReference type="Gene3D" id="1.20.1280.50">
    <property type="match status" value="1"/>
</dbReference>
<proteinExistence type="predicted"/>
<reference evidence="2" key="1">
    <citation type="submission" date="2021-01" db="EMBL/GenBank/DDBJ databases">
        <authorList>
            <person name="Corre E."/>
            <person name="Pelletier E."/>
            <person name="Niang G."/>
            <person name="Scheremetjew M."/>
            <person name="Finn R."/>
            <person name="Kale V."/>
            <person name="Holt S."/>
            <person name="Cochrane G."/>
            <person name="Meng A."/>
            <person name="Brown T."/>
            <person name="Cohen L."/>
        </authorList>
    </citation>
    <scope>NUCLEOTIDE SEQUENCE</scope>
    <source>
        <strain evidence="2">CCMP2084</strain>
    </source>
</reference>
<dbReference type="InterPro" id="IPR011889">
    <property type="entry name" value="Liste_lipo_26"/>
</dbReference>
<feature type="domain" description="F-box" evidence="1">
    <location>
        <begin position="13"/>
        <end position="67"/>
    </location>
</feature>
<dbReference type="SUPFAM" id="SSF81383">
    <property type="entry name" value="F-box domain"/>
    <property type="match status" value="1"/>
</dbReference>
<dbReference type="EMBL" id="HBHQ01017230">
    <property type="protein sequence ID" value="CAD9819696.1"/>
    <property type="molecule type" value="Transcribed_RNA"/>
</dbReference>
<dbReference type="InterPro" id="IPR001810">
    <property type="entry name" value="F-box_dom"/>
</dbReference>
<dbReference type="InterPro" id="IPR005046">
    <property type="entry name" value="DUF285"/>
</dbReference>
<organism evidence="2">
    <name type="scientific">Attheya septentrionalis</name>
    <dbReference type="NCBI Taxonomy" id="420275"/>
    <lineage>
        <taxon>Eukaryota</taxon>
        <taxon>Sar</taxon>
        <taxon>Stramenopiles</taxon>
        <taxon>Ochrophyta</taxon>
        <taxon>Bacillariophyta</taxon>
        <taxon>Coscinodiscophyceae</taxon>
        <taxon>Chaetocerotophycidae</taxon>
        <taxon>Chaetocerotales</taxon>
        <taxon>Attheyaceae</taxon>
        <taxon>Attheya</taxon>
    </lineage>
</organism>
<dbReference type="PROSITE" id="PS50181">
    <property type="entry name" value="FBOX"/>
    <property type="match status" value="1"/>
</dbReference>
<dbReference type="NCBIfam" id="TIGR02167">
    <property type="entry name" value="Liste_lipo_26"/>
    <property type="match status" value="2"/>
</dbReference>
<dbReference type="InterPro" id="IPR036047">
    <property type="entry name" value="F-box-like_dom_sf"/>
</dbReference>
<dbReference type="Pfam" id="PF03382">
    <property type="entry name" value="DUF285"/>
    <property type="match status" value="1"/>
</dbReference>